<comment type="caution">
    <text evidence="1">The sequence shown here is derived from an EMBL/GenBank/DDBJ whole genome shotgun (WGS) entry which is preliminary data.</text>
</comment>
<name>A0A645IZJ8_9ZZZZ</name>
<evidence type="ECO:0000313" key="1">
    <source>
        <dbReference type="EMBL" id="MPN56292.1"/>
    </source>
</evidence>
<accession>A0A645IZJ8</accession>
<dbReference type="EMBL" id="VSSQ01126473">
    <property type="protein sequence ID" value="MPN56292.1"/>
    <property type="molecule type" value="Genomic_DNA"/>
</dbReference>
<proteinExistence type="predicted"/>
<sequence>MPLSEIQERNYELSITAIHNAVFRICLSDKYDKNDKIITRRGDTLDALTIMKEYCQTVDKCSLDDLLNYEKELTGEAHRWIALEAGYSVLVRIDKETFVAERYVHFHSDVIDDAIARHVTGDYLPLKSFNIWGFSGLWAGVESVSA</sequence>
<protein>
    <submittedName>
        <fullName evidence="1">Uncharacterized protein</fullName>
    </submittedName>
</protein>
<reference evidence="1" key="1">
    <citation type="submission" date="2019-08" db="EMBL/GenBank/DDBJ databases">
        <authorList>
            <person name="Kucharzyk K."/>
            <person name="Murdoch R.W."/>
            <person name="Higgins S."/>
            <person name="Loffler F."/>
        </authorList>
    </citation>
    <scope>NUCLEOTIDE SEQUENCE</scope>
</reference>
<dbReference type="AlphaFoldDB" id="A0A645IZJ8"/>
<gene>
    <name evidence="1" type="ORF">SDC9_203978</name>
</gene>
<organism evidence="1">
    <name type="scientific">bioreactor metagenome</name>
    <dbReference type="NCBI Taxonomy" id="1076179"/>
    <lineage>
        <taxon>unclassified sequences</taxon>
        <taxon>metagenomes</taxon>
        <taxon>ecological metagenomes</taxon>
    </lineage>
</organism>